<dbReference type="SUPFAM" id="SSF88946">
    <property type="entry name" value="Sigma2 domain of RNA polymerase sigma factors"/>
    <property type="match status" value="1"/>
</dbReference>
<gene>
    <name evidence="1" type="ORF">PSAB_00815</name>
</gene>
<dbReference type="PATRIC" id="fig|1268072.3.peg.173"/>
<evidence type="ECO:0000313" key="1">
    <source>
        <dbReference type="EMBL" id="AHV95105.1"/>
    </source>
</evidence>
<dbReference type="GO" id="GO:0003700">
    <property type="term" value="F:DNA-binding transcription factor activity"/>
    <property type="evidence" value="ECO:0007669"/>
    <property type="project" value="InterPro"/>
</dbReference>
<dbReference type="RefSeq" id="WP_025332713.1">
    <property type="nucleotide sequence ID" value="NZ_CP004078.1"/>
</dbReference>
<dbReference type="HOGENOM" id="CLU_2570623_0_0_9"/>
<name>X4ZE73_9BACL</name>
<sequence>MFSGEMTKVTLAGVGTEAQFSDAVRLHRELLYGIACSYLRNRSDALEAVQEAICRTRAFLAFMGTLLIQYKSSAYGPERIM</sequence>
<reference evidence="1 2" key="1">
    <citation type="journal article" date="2014" name="PLoS Genet.">
        <title>Comparative Genomic Analysis of N2-Fixing and Non-N2-Fixing Paenibacillus spp.: Organization, Evolution and Expression of the Nitrogen Fixation Genes.</title>
        <authorList>
            <person name="Xie J.B."/>
            <person name="Du Z."/>
            <person name="Bai L."/>
            <person name="Tian C."/>
            <person name="Zhang Y."/>
            <person name="Xie J.Y."/>
            <person name="Wang T."/>
            <person name="Liu X."/>
            <person name="Chen X."/>
            <person name="Cheng Q."/>
            <person name="Chen S."/>
            <person name="Li J."/>
        </authorList>
    </citation>
    <scope>NUCLEOTIDE SEQUENCE [LARGE SCALE GENOMIC DNA]</scope>
    <source>
        <strain evidence="1 2">T27</strain>
    </source>
</reference>
<dbReference type="InterPro" id="IPR013325">
    <property type="entry name" value="RNA_pol_sigma_r2"/>
</dbReference>
<evidence type="ECO:0000313" key="2">
    <source>
        <dbReference type="Proteomes" id="UP000019772"/>
    </source>
</evidence>
<protein>
    <submittedName>
        <fullName evidence="1">RNA polymerase ECF-type sigma factor</fullName>
    </submittedName>
</protein>
<keyword evidence="2" id="KW-1185">Reference proteome</keyword>
<dbReference type="EMBL" id="CP004078">
    <property type="protein sequence ID" value="AHV95105.1"/>
    <property type="molecule type" value="Genomic_DNA"/>
</dbReference>
<dbReference type="STRING" id="1268072.PSAB_00815"/>
<dbReference type="Gene3D" id="1.10.1740.10">
    <property type="match status" value="1"/>
</dbReference>
<dbReference type="KEGG" id="psab:PSAB_00815"/>
<proteinExistence type="predicted"/>
<dbReference type="AlphaFoldDB" id="X4ZE73"/>
<organism evidence="1 2">
    <name type="scientific">Paenibacillus sabinae T27</name>
    <dbReference type="NCBI Taxonomy" id="1268072"/>
    <lineage>
        <taxon>Bacteria</taxon>
        <taxon>Bacillati</taxon>
        <taxon>Bacillota</taxon>
        <taxon>Bacilli</taxon>
        <taxon>Bacillales</taxon>
        <taxon>Paenibacillaceae</taxon>
        <taxon>Paenibacillus</taxon>
    </lineage>
</organism>
<dbReference type="Proteomes" id="UP000019772">
    <property type="component" value="Chromosome"/>
</dbReference>
<accession>X4ZE73</accession>
<dbReference type="GO" id="GO:0006352">
    <property type="term" value="P:DNA-templated transcription initiation"/>
    <property type="evidence" value="ECO:0007669"/>
    <property type="project" value="InterPro"/>
</dbReference>